<accession>A0A284VKV2</accession>
<feature type="coiled-coil region" evidence="1">
    <location>
        <begin position="127"/>
        <end position="154"/>
    </location>
</feature>
<name>A0A284VKV2_9EURY</name>
<dbReference type="EMBL" id="FZMP01000047">
    <property type="protein sequence ID" value="SNQ59901.1"/>
    <property type="molecule type" value="Genomic_DNA"/>
</dbReference>
<dbReference type="AlphaFoldDB" id="A0A284VKV2"/>
<dbReference type="Proteomes" id="UP000218615">
    <property type="component" value="Unassembled WGS sequence"/>
</dbReference>
<evidence type="ECO:0000313" key="2">
    <source>
        <dbReference type="EMBL" id="SNQ59901.1"/>
    </source>
</evidence>
<keyword evidence="3" id="KW-1185">Reference proteome</keyword>
<gene>
    <name evidence="2" type="ORF">MNV_1400001</name>
</gene>
<evidence type="ECO:0000313" key="3">
    <source>
        <dbReference type="Proteomes" id="UP000218615"/>
    </source>
</evidence>
<keyword evidence="1" id="KW-0175">Coiled coil</keyword>
<organism evidence="2 3">
    <name type="scientific">Candidatus Methanoperedens nitratireducens</name>
    <dbReference type="NCBI Taxonomy" id="1392998"/>
    <lineage>
        <taxon>Archaea</taxon>
        <taxon>Methanobacteriati</taxon>
        <taxon>Methanobacteriota</taxon>
        <taxon>Stenosarchaea group</taxon>
        <taxon>Methanomicrobia</taxon>
        <taxon>Methanosarcinales</taxon>
        <taxon>ANME-2 cluster</taxon>
        <taxon>Candidatus Methanoperedentaceae</taxon>
        <taxon>Candidatus Methanoperedens</taxon>
    </lineage>
</organism>
<protein>
    <submittedName>
        <fullName evidence="2">Uncharacterized protein</fullName>
    </submittedName>
</protein>
<evidence type="ECO:0000256" key="1">
    <source>
        <dbReference type="SAM" id="Coils"/>
    </source>
</evidence>
<proteinExistence type="predicted"/>
<reference evidence="3" key="1">
    <citation type="submission" date="2017-06" db="EMBL/GenBank/DDBJ databases">
        <authorList>
            <person name="Cremers G."/>
        </authorList>
    </citation>
    <scope>NUCLEOTIDE SEQUENCE [LARGE SCALE GENOMIC DNA]</scope>
</reference>
<sequence length="165" mass="18805">MDNQISSYNFGVEFIVFGFNVDKTNQYITPHLYNITQKSQPLCFDSVGFVMIGIGESQSFPEITKEPYSPANPLSDAIVRTYWAKKSAERMTGVGKMTDLGLAWVELNEGAKKVEIKNTLVSQEIINNLLEDKFEEQRNRVKQMTTEIQNNLNEVFLGTRIITKK</sequence>